<feature type="transmembrane region" description="Helical" evidence="1">
    <location>
        <begin position="20"/>
        <end position="40"/>
    </location>
</feature>
<sequence>MKAVASGKILDMLQSINFKFAALVVQEMNFCLLIYLSFWLHSTYCLAQDEQNLFYQLYNLFTGNQPLTNIIPSSWLDYLISLPGSGYFIAFVYWLRHPLLLCFLLPFLLIFFIYFTVILLHLYHLRFWLRRHLNRLLSKFRQSSTSPSISISSTSHIYLDSLAELLRRIVAAVWDAHGRIFHGYEVIGMEKLPANGPAYLVYYHGTCPFDAYYFTSRYCIERDRFPVPVVDRFLFRVPGLGRLLETIGAIKGSVDECVAHLQPGHILKNGKVSQGDVLLISPGGVREALFSDEFYTVMWENRRGFARISLLSGQPIYPMFTENIRETIRIVQFGKGWWRSLYERTRLPLAIFYGYFPVKLRTYIGDPIYPLPNETSDELASRVRISIEELISRHQLIPANLFCAIMQRFPVFDRWLTKYKLKLFHHYHQHQRQT</sequence>
<dbReference type="GO" id="GO:0016746">
    <property type="term" value="F:acyltransferase activity"/>
    <property type="evidence" value="ECO:0007669"/>
    <property type="project" value="InterPro"/>
</dbReference>
<protein>
    <submittedName>
        <fullName evidence="3">Transmembrane protein 68</fullName>
    </submittedName>
</protein>
<organism evidence="3">
    <name type="scientific">Schistosoma haematobium</name>
    <name type="common">Blood fluke</name>
    <dbReference type="NCBI Taxonomy" id="6185"/>
    <lineage>
        <taxon>Eukaryota</taxon>
        <taxon>Metazoa</taxon>
        <taxon>Spiralia</taxon>
        <taxon>Lophotrochozoa</taxon>
        <taxon>Platyhelminthes</taxon>
        <taxon>Trematoda</taxon>
        <taxon>Digenea</taxon>
        <taxon>Strigeidida</taxon>
        <taxon>Schistosomatoidea</taxon>
        <taxon>Schistosomatidae</taxon>
        <taxon>Schistosoma</taxon>
    </lineage>
</organism>
<dbReference type="Pfam" id="PF01553">
    <property type="entry name" value="Acyltransferase"/>
    <property type="match status" value="1"/>
</dbReference>
<feature type="domain" description="Phospholipid/glycerol acyltransferase" evidence="2">
    <location>
        <begin position="185"/>
        <end position="319"/>
    </location>
</feature>
<feature type="transmembrane region" description="Helical" evidence="1">
    <location>
        <begin position="75"/>
        <end position="95"/>
    </location>
</feature>
<dbReference type="STRING" id="6185.A0A094ZLH2"/>
<dbReference type="CDD" id="cd07987">
    <property type="entry name" value="LPLAT_MGAT-like"/>
    <property type="match status" value="1"/>
</dbReference>
<keyword evidence="1" id="KW-0472">Membrane</keyword>
<dbReference type="PANTHER" id="PTHR22753:SF14">
    <property type="entry name" value="MONOACYLGLYCEROL_DIACYLGLYCEROL O-ACYLTRANSFERASE"/>
    <property type="match status" value="1"/>
</dbReference>
<keyword evidence="1 3" id="KW-0812">Transmembrane</keyword>
<evidence type="ECO:0000259" key="2">
    <source>
        <dbReference type="Pfam" id="PF01553"/>
    </source>
</evidence>
<dbReference type="GO" id="GO:0016020">
    <property type="term" value="C:membrane"/>
    <property type="evidence" value="ECO:0007669"/>
    <property type="project" value="TreeGrafter"/>
</dbReference>
<dbReference type="AlphaFoldDB" id="A0A094ZLH2"/>
<accession>A0A094ZLH2</accession>
<feature type="transmembrane region" description="Helical" evidence="1">
    <location>
        <begin position="102"/>
        <end position="123"/>
    </location>
</feature>
<reference evidence="3" key="1">
    <citation type="journal article" date="2012" name="Nat. Genet.">
        <title>Whole-genome sequence of Schistosoma haematobium.</title>
        <authorList>
            <person name="Young N.D."/>
            <person name="Jex A.R."/>
            <person name="Li B."/>
            <person name="Liu S."/>
            <person name="Yang L."/>
            <person name="Xiong Z."/>
            <person name="Li Y."/>
            <person name="Cantacessi C."/>
            <person name="Hall R.S."/>
            <person name="Xu X."/>
            <person name="Chen F."/>
            <person name="Wu X."/>
            <person name="Zerlotini A."/>
            <person name="Oliveira G."/>
            <person name="Hofmann A."/>
            <person name="Zhang G."/>
            <person name="Fang X."/>
            <person name="Kang Y."/>
            <person name="Campbell B.E."/>
            <person name="Loukas A."/>
            <person name="Ranganathan S."/>
            <person name="Rollinson D."/>
            <person name="Rinaldi G."/>
            <person name="Brindley P.J."/>
            <person name="Yang H."/>
            <person name="Wang J."/>
            <person name="Wang J."/>
            <person name="Gasser R.B."/>
        </authorList>
    </citation>
    <scope>NUCLEOTIDE SEQUENCE [LARGE SCALE GENOMIC DNA]</scope>
</reference>
<dbReference type="EMBL" id="KL250567">
    <property type="protein sequence ID" value="KGB33764.1"/>
    <property type="molecule type" value="Genomic_DNA"/>
</dbReference>
<gene>
    <name evidence="3" type="ORF">MS3_01959</name>
</gene>
<evidence type="ECO:0000256" key="1">
    <source>
        <dbReference type="SAM" id="Phobius"/>
    </source>
</evidence>
<name>A0A094ZLH2_SCHHA</name>
<proteinExistence type="predicted"/>
<evidence type="ECO:0000313" key="3">
    <source>
        <dbReference type="EMBL" id="KGB33764.1"/>
    </source>
</evidence>
<dbReference type="PANTHER" id="PTHR22753">
    <property type="entry name" value="TRANSMEMBRANE PROTEIN 68"/>
    <property type="match status" value="1"/>
</dbReference>
<keyword evidence="1" id="KW-1133">Transmembrane helix</keyword>
<dbReference type="InterPro" id="IPR002123">
    <property type="entry name" value="Plipid/glycerol_acylTrfase"/>
</dbReference>